<gene>
    <name evidence="4" type="ORF">DXD95_07260</name>
    <name evidence="3" type="ORF">GKE44_08310</name>
</gene>
<dbReference type="GO" id="GO:0003676">
    <property type="term" value="F:nucleic acid binding"/>
    <property type="evidence" value="ECO:0007669"/>
    <property type="project" value="InterPro"/>
</dbReference>
<dbReference type="PANTHER" id="PTHR34039:SF1">
    <property type="entry name" value="UPF0102 PROTEIN YRAN"/>
    <property type="match status" value="1"/>
</dbReference>
<evidence type="ECO:0000313" key="3">
    <source>
        <dbReference type="EMBL" id="MSD27160.1"/>
    </source>
</evidence>
<proteinExistence type="inferred from homology"/>
<dbReference type="CDD" id="cd20736">
    <property type="entry name" value="PoNe_Nuclease"/>
    <property type="match status" value="1"/>
</dbReference>
<comment type="similarity">
    <text evidence="1 2">Belongs to the UPF0102 family.</text>
</comment>
<dbReference type="AlphaFoldDB" id="A0A3E4ECR6"/>
<dbReference type="Pfam" id="PF02021">
    <property type="entry name" value="UPF0102"/>
    <property type="match status" value="1"/>
</dbReference>
<reference evidence="4 5" key="1">
    <citation type="submission" date="2018-08" db="EMBL/GenBank/DDBJ databases">
        <title>A genome reference for cultivated species of the human gut microbiota.</title>
        <authorList>
            <person name="Zou Y."/>
            <person name="Xue W."/>
            <person name="Luo G."/>
        </authorList>
    </citation>
    <scope>NUCLEOTIDE SEQUENCE [LARGE SCALE GENOMIC DNA]</scope>
    <source>
        <strain evidence="4 5">TM10-3</strain>
    </source>
</reference>
<dbReference type="InterPro" id="IPR003509">
    <property type="entry name" value="UPF0102_YraN-like"/>
</dbReference>
<evidence type="ECO:0000313" key="6">
    <source>
        <dbReference type="Proteomes" id="UP000465607"/>
    </source>
</evidence>
<evidence type="ECO:0000313" key="5">
    <source>
        <dbReference type="Proteomes" id="UP000260642"/>
    </source>
</evidence>
<evidence type="ECO:0000313" key="4">
    <source>
        <dbReference type="EMBL" id="RGI68549.1"/>
    </source>
</evidence>
<dbReference type="HAMAP" id="MF_00048">
    <property type="entry name" value="UPF0102"/>
    <property type="match status" value="1"/>
</dbReference>
<dbReference type="Proteomes" id="UP000260642">
    <property type="component" value="Unassembled WGS sequence"/>
</dbReference>
<dbReference type="Gene3D" id="3.40.1350.10">
    <property type="match status" value="1"/>
</dbReference>
<comment type="caution">
    <text evidence="4">The sequence shown here is derived from an EMBL/GenBank/DDBJ whole genome shotgun (WGS) entry which is preliminary data.</text>
</comment>
<dbReference type="NCBIfam" id="TIGR00252">
    <property type="entry name" value="YraN family protein"/>
    <property type="match status" value="1"/>
</dbReference>
<dbReference type="SUPFAM" id="SSF52980">
    <property type="entry name" value="Restriction endonuclease-like"/>
    <property type="match status" value="1"/>
</dbReference>
<sequence>MICEAVMNKRSVGSIYEQLAAEQLINMGYSVLACNYRNRFGEIDIIAKDGDTICFCEVKYRRDNGYGSALEAVGYSKQKKIISVARYYLMTHGLNEWTPCRFDVIAVDDDEVTVLKNAFEGSQ</sequence>
<accession>A0A3E4ECR6</accession>
<dbReference type="PANTHER" id="PTHR34039">
    <property type="entry name" value="UPF0102 PROTEIN YRAN"/>
    <property type="match status" value="1"/>
</dbReference>
<dbReference type="EMBL" id="WKQV01000008">
    <property type="protein sequence ID" value="MSD27160.1"/>
    <property type="molecule type" value="Genomic_DNA"/>
</dbReference>
<evidence type="ECO:0000256" key="2">
    <source>
        <dbReference type="HAMAP-Rule" id="MF_00048"/>
    </source>
</evidence>
<reference evidence="3 6" key="2">
    <citation type="journal article" date="2019" name="Nat. Med.">
        <title>A library of human gut bacterial isolates paired with longitudinal multiomics data enables mechanistic microbiome research.</title>
        <authorList>
            <person name="Poyet M."/>
            <person name="Groussin M."/>
            <person name="Gibbons S.M."/>
            <person name="Avila-Pacheco J."/>
            <person name="Jiang X."/>
            <person name="Kearney S.M."/>
            <person name="Perrotta A.R."/>
            <person name="Berdy B."/>
            <person name="Zhao S."/>
            <person name="Lieberman T.D."/>
            <person name="Swanson P.K."/>
            <person name="Smith M."/>
            <person name="Roesemann S."/>
            <person name="Alexander J.E."/>
            <person name="Rich S.A."/>
            <person name="Livny J."/>
            <person name="Vlamakis H."/>
            <person name="Clish C."/>
            <person name="Bullock K."/>
            <person name="Deik A."/>
            <person name="Scott J."/>
            <person name="Pierce K.A."/>
            <person name="Xavier R.J."/>
            <person name="Alm E.J."/>
        </authorList>
    </citation>
    <scope>NUCLEOTIDE SEQUENCE [LARGE SCALE GENOMIC DNA]</scope>
    <source>
        <strain evidence="3 6">BIOML-A5</strain>
    </source>
</reference>
<dbReference type="EMBL" id="QSOB01000008">
    <property type="protein sequence ID" value="RGI68549.1"/>
    <property type="molecule type" value="Genomic_DNA"/>
</dbReference>
<organism evidence="4 5">
    <name type="scientific">Agathobacter rectalis</name>
    <dbReference type="NCBI Taxonomy" id="39491"/>
    <lineage>
        <taxon>Bacteria</taxon>
        <taxon>Bacillati</taxon>
        <taxon>Bacillota</taxon>
        <taxon>Clostridia</taxon>
        <taxon>Lachnospirales</taxon>
        <taxon>Lachnospiraceae</taxon>
        <taxon>Agathobacter</taxon>
    </lineage>
</organism>
<dbReference type="InterPro" id="IPR011335">
    <property type="entry name" value="Restrct_endonuc-II-like"/>
</dbReference>
<dbReference type="InterPro" id="IPR011856">
    <property type="entry name" value="tRNA_endonuc-like_dom_sf"/>
</dbReference>
<protein>
    <recommendedName>
        <fullName evidence="2">UPF0102 protein DXD95_07260</fullName>
    </recommendedName>
</protein>
<dbReference type="NCBIfam" id="NF009150">
    <property type="entry name" value="PRK12497.1-3"/>
    <property type="match status" value="1"/>
</dbReference>
<name>A0A3E4ECR6_9FIRM</name>
<evidence type="ECO:0000256" key="1">
    <source>
        <dbReference type="ARBA" id="ARBA00006738"/>
    </source>
</evidence>
<dbReference type="Proteomes" id="UP000465607">
    <property type="component" value="Unassembled WGS sequence"/>
</dbReference>